<evidence type="ECO:0000313" key="2">
    <source>
        <dbReference type="WBParaSite" id="maker-unitig_26319-snap-gene-0.1-mRNA-1"/>
    </source>
</evidence>
<dbReference type="Proteomes" id="UP000095280">
    <property type="component" value="Unplaced"/>
</dbReference>
<protein>
    <submittedName>
        <fullName evidence="2">Kinesin motor domain-containing protein</fullName>
    </submittedName>
</protein>
<dbReference type="WBParaSite" id="maker-unitig_26319-snap-gene-0.1-mRNA-1">
    <property type="protein sequence ID" value="maker-unitig_26319-snap-gene-0.1-mRNA-1"/>
    <property type="gene ID" value="maker-unitig_26319-snap-gene-0.1"/>
</dbReference>
<sequence>MRRWNVAAIRCIPANNHLPVVKSRSSKAHANVNIREDVFVQRHYTLQSKRNKPGQALPRAPR</sequence>
<reference evidence="2" key="1">
    <citation type="submission" date="2016-11" db="UniProtKB">
        <authorList>
            <consortium name="WormBaseParasite"/>
        </authorList>
    </citation>
    <scope>IDENTIFICATION</scope>
</reference>
<evidence type="ECO:0000313" key="1">
    <source>
        <dbReference type="Proteomes" id="UP000095280"/>
    </source>
</evidence>
<keyword evidence="1" id="KW-1185">Reference proteome</keyword>
<proteinExistence type="predicted"/>
<organism evidence="1 2">
    <name type="scientific">Macrostomum lignano</name>
    <dbReference type="NCBI Taxonomy" id="282301"/>
    <lineage>
        <taxon>Eukaryota</taxon>
        <taxon>Metazoa</taxon>
        <taxon>Spiralia</taxon>
        <taxon>Lophotrochozoa</taxon>
        <taxon>Platyhelminthes</taxon>
        <taxon>Rhabditophora</taxon>
        <taxon>Macrostomorpha</taxon>
        <taxon>Macrostomida</taxon>
        <taxon>Macrostomidae</taxon>
        <taxon>Macrostomum</taxon>
    </lineage>
</organism>
<accession>A0A1I8FB48</accession>
<name>A0A1I8FB48_9PLAT</name>
<dbReference type="AlphaFoldDB" id="A0A1I8FB48"/>